<evidence type="ECO:0000313" key="3">
    <source>
        <dbReference type="RefSeq" id="XP_051858201.1"/>
    </source>
</evidence>
<evidence type="ECO:0000313" key="2">
    <source>
        <dbReference type="Proteomes" id="UP000515160"/>
    </source>
</evidence>
<sequence>MNLTYFVIFALLSIVGAAPTNDLEHDLRKAVEDALILINKDEIRIMITLAKSIVSHNIAPKKEIDQWQSYSEKISTWNVTFTRDHARLEETELPKFSKAKLDQYTNGEYSNFKSEFDALRAQRYATCKVNAMEILEAAKKSGVTHTLIDYISKLKDLTNERFVIEMCINLNIKL</sequence>
<protein>
    <submittedName>
        <fullName evidence="3">Uncharacterized protein LOC127565109</fullName>
    </submittedName>
</protein>
<dbReference type="RefSeq" id="XP_051858201.1">
    <property type="nucleotide sequence ID" value="XM_052002241.1"/>
</dbReference>
<reference evidence="3" key="1">
    <citation type="submission" date="2025-08" db="UniProtKB">
        <authorList>
            <consortium name="RefSeq"/>
        </authorList>
    </citation>
    <scope>IDENTIFICATION</scope>
    <source>
        <strain evidence="3">15112-1751.03</strain>
        <tissue evidence="3">Whole Adult</tissue>
    </source>
</reference>
<keyword evidence="1" id="KW-0732">Signal</keyword>
<dbReference type="GeneID" id="127565109"/>
<dbReference type="Proteomes" id="UP000515160">
    <property type="component" value="Chromosome 2L"/>
</dbReference>
<accession>A0A9C6SYJ1</accession>
<dbReference type="AlphaFoldDB" id="A0A9C6SYJ1"/>
<evidence type="ECO:0000256" key="1">
    <source>
        <dbReference type="SAM" id="SignalP"/>
    </source>
</evidence>
<name>A0A9C6SYJ1_DROAB</name>
<proteinExistence type="predicted"/>
<feature type="chain" id="PRO_5038734131" evidence="1">
    <location>
        <begin position="18"/>
        <end position="174"/>
    </location>
</feature>
<gene>
    <name evidence="3" type="primary">LOC127565109</name>
</gene>
<organism evidence="2 3">
    <name type="scientific">Drosophila albomicans</name>
    <name type="common">Fruit fly</name>
    <dbReference type="NCBI Taxonomy" id="7291"/>
    <lineage>
        <taxon>Eukaryota</taxon>
        <taxon>Metazoa</taxon>
        <taxon>Ecdysozoa</taxon>
        <taxon>Arthropoda</taxon>
        <taxon>Hexapoda</taxon>
        <taxon>Insecta</taxon>
        <taxon>Pterygota</taxon>
        <taxon>Neoptera</taxon>
        <taxon>Endopterygota</taxon>
        <taxon>Diptera</taxon>
        <taxon>Brachycera</taxon>
        <taxon>Muscomorpha</taxon>
        <taxon>Ephydroidea</taxon>
        <taxon>Drosophilidae</taxon>
        <taxon>Drosophila</taxon>
    </lineage>
</organism>
<feature type="signal peptide" evidence="1">
    <location>
        <begin position="1"/>
        <end position="17"/>
    </location>
</feature>
<keyword evidence="2" id="KW-1185">Reference proteome</keyword>